<reference evidence="3 4" key="1">
    <citation type="journal article" date="2011" name="Proc. Natl. Acad. Sci. U.S.A.">
        <title>Comparative genomics of xylose-fermenting fungi for enhanced biofuel production.</title>
        <authorList>
            <person name="Wohlbach D.J."/>
            <person name="Kuo A."/>
            <person name="Sato T.K."/>
            <person name="Potts K.M."/>
            <person name="Salamov A.A."/>
            <person name="LaButti K.M."/>
            <person name="Sun H."/>
            <person name="Clum A."/>
            <person name="Pangilinan J.L."/>
            <person name="Lindquist E.A."/>
            <person name="Lucas S."/>
            <person name="Lapidus A."/>
            <person name="Jin M."/>
            <person name="Gunawan C."/>
            <person name="Balan V."/>
            <person name="Dale B.E."/>
            <person name="Jeffries T.W."/>
            <person name="Zinkel R."/>
            <person name="Barry K.W."/>
            <person name="Grigoriev I.V."/>
            <person name="Gasch A.P."/>
        </authorList>
    </citation>
    <scope>NUCLEOTIDE SEQUENCE [LARGE SCALE GENOMIC DNA]</scope>
    <source>
        <strain evidence="4">NRRL Y-27907 / 11-Y1</strain>
    </source>
</reference>
<dbReference type="InParanoid" id="G3AR53"/>
<dbReference type="AlphaFoldDB" id="G3AR53"/>
<dbReference type="OMA" id="TFKGYYQ"/>
<gene>
    <name evidence="3" type="ORF">SPAPADRAFT_61805</name>
</gene>
<dbReference type="PANTHER" id="PTHR46652:SF3">
    <property type="entry name" value="LEUCINE-RICH REPEAT-CONTAINING PROTEIN 9"/>
    <property type="match status" value="1"/>
</dbReference>
<evidence type="ECO:0000256" key="2">
    <source>
        <dbReference type="ARBA" id="ARBA00022737"/>
    </source>
</evidence>
<dbReference type="InterPro" id="IPR050836">
    <property type="entry name" value="SDS22/Internalin_LRR"/>
</dbReference>
<dbReference type="Gene3D" id="3.80.10.10">
    <property type="entry name" value="Ribonuclease Inhibitor"/>
    <property type="match status" value="2"/>
</dbReference>
<dbReference type="eggNOG" id="ENOG502SF6T">
    <property type="taxonomic scope" value="Eukaryota"/>
</dbReference>
<dbReference type="Proteomes" id="UP000000709">
    <property type="component" value="Unassembled WGS sequence"/>
</dbReference>
<keyword evidence="2" id="KW-0677">Repeat</keyword>
<dbReference type="KEGG" id="spaa:SPAPADRAFT_61805"/>
<dbReference type="SUPFAM" id="SSF52058">
    <property type="entry name" value="L domain-like"/>
    <property type="match status" value="1"/>
</dbReference>
<protein>
    <recommendedName>
        <fullName evidence="5">L domain-like protein</fullName>
    </recommendedName>
</protein>
<keyword evidence="4" id="KW-1185">Reference proteome</keyword>
<proteinExistence type="predicted"/>
<dbReference type="EMBL" id="GL996503">
    <property type="protein sequence ID" value="EGW31228.1"/>
    <property type="molecule type" value="Genomic_DNA"/>
</dbReference>
<sequence length="484" mass="55437">MEIFRFMDDFPEIVPKRLLLVSGASSFQGIKEVLEMYRDRINRVDEIEVTLERCELTLADFQFLISFANLRKVHFSGMSLKMVRRGLIHNTALMEHPKLNEIVFLGHEINDWSGIQLPSVLNSLDLSWNNSTDISTLIIPTNVNDVYFNKSNIHNLEILSNKIPSNLTTLMLTIKSITGNTWPVDLDILLLNDNKLDDRALKLINDFIGWPARLTNLGISNNELTKIENLSNLPRWLEILNISMNPLVCDDNQQTPFEFPHGLTNLNMTECKTSDLHFLQFPTSLKNLTLAGNRIVDISSYGHWQKLVNLDTLELFHNLIDHLDGWIIPPNLTKLDLQVNPITELNSKFPLFNDNYQFKLSDLNLARCRITKIEVDHIPASLKRLNLSMNRLNSKFEFPPSFKQLSHLDLSENEITSIVFKNGEQSQLQSLDLGKNSILRGVASSGLGIVGINQFYDDLELHLGKVKKRKFNINSLHVFERGRL</sequence>
<evidence type="ECO:0000313" key="3">
    <source>
        <dbReference type="EMBL" id="EGW31228.1"/>
    </source>
</evidence>
<dbReference type="InterPro" id="IPR001611">
    <property type="entry name" value="Leu-rich_rpt"/>
</dbReference>
<dbReference type="RefSeq" id="XP_007376006.1">
    <property type="nucleotide sequence ID" value="XM_007375944.1"/>
</dbReference>
<evidence type="ECO:0000256" key="1">
    <source>
        <dbReference type="ARBA" id="ARBA00022614"/>
    </source>
</evidence>
<keyword evidence="1" id="KW-0433">Leucine-rich repeat</keyword>
<dbReference type="PROSITE" id="PS51450">
    <property type="entry name" value="LRR"/>
    <property type="match status" value="4"/>
</dbReference>
<accession>G3AR53</accession>
<evidence type="ECO:0000313" key="4">
    <source>
        <dbReference type="Proteomes" id="UP000000709"/>
    </source>
</evidence>
<dbReference type="OrthoDB" id="4073735at2759"/>
<evidence type="ECO:0008006" key="5">
    <source>
        <dbReference type="Google" id="ProtNLM"/>
    </source>
</evidence>
<dbReference type="HOGENOM" id="CLU_029128_0_0_1"/>
<dbReference type="GeneID" id="18874059"/>
<dbReference type="SMART" id="SM00365">
    <property type="entry name" value="LRR_SD22"/>
    <property type="match status" value="4"/>
</dbReference>
<name>G3AR53_SPAPN</name>
<organism evidence="4">
    <name type="scientific">Spathaspora passalidarum (strain NRRL Y-27907 / 11-Y1)</name>
    <dbReference type="NCBI Taxonomy" id="619300"/>
    <lineage>
        <taxon>Eukaryota</taxon>
        <taxon>Fungi</taxon>
        <taxon>Dikarya</taxon>
        <taxon>Ascomycota</taxon>
        <taxon>Saccharomycotina</taxon>
        <taxon>Pichiomycetes</taxon>
        <taxon>Debaryomycetaceae</taxon>
        <taxon>Spathaspora</taxon>
    </lineage>
</organism>
<dbReference type="PANTHER" id="PTHR46652">
    <property type="entry name" value="LEUCINE-RICH REPEAT AND IQ DOMAIN-CONTAINING PROTEIN 1-RELATED"/>
    <property type="match status" value="1"/>
</dbReference>
<dbReference type="InterPro" id="IPR032675">
    <property type="entry name" value="LRR_dom_sf"/>
</dbReference>
<dbReference type="Pfam" id="PF00560">
    <property type="entry name" value="LRR_1"/>
    <property type="match status" value="1"/>
</dbReference>